<protein>
    <submittedName>
        <fullName evidence="1">Uncharacterized protein</fullName>
    </submittedName>
</protein>
<organism evidence="1 2">
    <name type="scientific">Irpex rosettiformis</name>
    <dbReference type="NCBI Taxonomy" id="378272"/>
    <lineage>
        <taxon>Eukaryota</taxon>
        <taxon>Fungi</taxon>
        <taxon>Dikarya</taxon>
        <taxon>Basidiomycota</taxon>
        <taxon>Agaricomycotina</taxon>
        <taxon>Agaricomycetes</taxon>
        <taxon>Polyporales</taxon>
        <taxon>Irpicaceae</taxon>
        <taxon>Irpex</taxon>
    </lineage>
</organism>
<keyword evidence="2" id="KW-1185">Reference proteome</keyword>
<comment type="caution">
    <text evidence="1">The sequence shown here is derived from an EMBL/GenBank/DDBJ whole genome shotgun (WGS) entry which is preliminary data.</text>
</comment>
<evidence type="ECO:0000313" key="2">
    <source>
        <dbReference type="Proteomes" id="UP001055072"/>
    </source>
</evidence>
<proteinExistence type="predicted"/>
<gene>
    <name evidence="1" type="ORF">BDY19DRAFT_974765</name>
</gene>
<dbReference type="Proteomes" id="UP001055072">
    <property type="component" value="Unassembled WGS sequence"/>
</dbReference>
<sequence>MRTMPPPPPPRRVGNSNGRANGHIGTVVKANNDSDDYIDWANLPEKDKEVLFAWLDEFFAAYFERLKQSKSKEKQEENEPAPPPIPARKATQPATVTAPVNGRPPLPGRKSTTEAAPTTKHSIVIPAPSLPARRPDLSLQRRAESEPTPETNAPPKPPPRRTLPPPPKPHTRATPEPAPVQAAPRINLSTKPTSSTPAIPSNKPAISHDSYEAEPEYGQVDECLRCRDYTAVDQYATYFPRENVESIHQLAWDLTSPFEHQFDKLRAIMFWLHLNIAYDAYSFLNHCVKPSTPDSTLKSGMAVCEGYAGLFSALALAIGLESITIGGHGKGFGYAPLAPGQPLPPYSAGHAWNAVKLEDGSWKLIDSCWAGGALDGSGVFQRRWDGFHFSASNEEFGERHFPDPKESWKQFVEPLKTWEEYISAVDTLPTLTGGFGSGEYARHLIWPNTKYLKKGRETFYIKKKCEHFREKEEEEYVHVVMGPLDAQERGPGKAGWKAMTLDAVNGGWRYDGLFVASGEKPKIATVKVVDGADARGLGKAEYDRLLGKKAMQFEVLCQWEVE</sequence>
<accession>A0ACB8TQ52</accession>
<reference evidence="1" key="1">
    <citation type="journal article" date="2021" name="Environ. Microbiol.">
        <title>Gene family expansions and transcriptome signatures uncover fungal adaptations to wood decay.</title>
        <authorList>
            <person name="Hage H."/>
            <person name="Miyauchi S."/>
            <person name="Viragh M."/>
            <person name="Drula E."/>
            <person name="Min B."/>
            <person name="Chaduli D."/>
            <person name="Navarro D."/>
            <person name="Favel A."/>
            <person name="Norest M."/>
            <person name="Lesage-Meessen L."/>
            <person name="Balint B."/>
            <person name="Merenyi Z."/>
            <person name="de Eugenio L."/>
            <person name="Morin E."/>
            <person name="Martinez A.T."/>
            <person name="Baldrian P."/>
            <person name="Stursova M."/>
            <person name="Martinez M.J."/>
            <person name="Novotny C."/>
            <person name="Magnuson J.K."/>
            <person name="Spatafora J.W."/>
            <person name="Maurice S."/>
            <person name="Pangilinan J."/>
            <person name="Andreopoulos W."/>
            <person name="LaButti K."/>
            <person name="Hundley H."/>
            <person name="Na H."/>
            <person name="Kuo A."/>
            <person name="Barry K."/>
            <person name="Lipzen A."/>
            <person name="Henrissat B."/>
            <person name="Riley R."/>
            <person name="Ahrendt S."/>
            <person name="Nagy L.G."/>
            <person name="Grigoriev I.V."/>
            <person name="Martin F."/>
            <person name="Rosso M.N."/>
        </authorList>
    </citation>
    <scope>NUCLEOTIDE SEQUENCE</scope>
    <source>
        <strain evidence="1">CBS 384.51</strain>
    </source>
</reference>
<name>A0ACB8TQ52_9APHY</name>
<dbReference type="EMBL" id="MU274950">
    <property type="protein sequence ID" value="KAI0083919.1"/>
    <property type="molecule type" value="Genomic_DNA"/>
</dbReference>
<evidence type="ECO:0000313" key="1">
    <source>
        <dbReference type="EMBL" id="KAI0083919.1"/>
    </source>
</evidence>